<dbReference type="GO" id="GO:0016020">
    <property type="term" value="C:membrane"/>
    <property type="evidence" value="ECO:0007669"/>
    <property type="project" value="UniProtKB-SubCell"/>
</dbReference>
<accession>A0A8S1S6V8</accession>
<keyword evidence="3" id="KW-1133">Transmembrane helix</keyword>
<dbReference type="Pfam" id="PF05277">
    <property type="entry name" value="DUF726"/>
    <property type="match status" value="1"/>
</dbReference>
<keyword evidence="4" id="KW-0472">Membrane</keyword>
<evidence type="ECO:0000256" key="4">
    <source>
        <dbReference type="ARBA" id="ARBA00023136"/>
    </source>
</evidence>
<evidence type="ECO:0000313" key="5">
    <source>
        <dbReference type="EMBL" id="CAD8136951.1"/>
    </source>
</evidence>
<dbReference type="AlphaFoldDB" id="A0A8S1S6V8"/>
<reference evidence="5" key="1">
    <citation type="submission" date="2021-01" db="EMBL/GenBank/DDBJ databases">
        <authorList>
            <consortium name="Genoscope - CEA"/>
            <person name="William W."/>
        </authorList>
    </citation>
    <scope>NUCLEOTIDE SEQUENCE</scope>
</reference>
<evidence type="ECO:0000256" key="2">
    <source>
        <dbReference type="ARBA" id="ARBA00022692"/>
    </source>
</evidence>
<organism evidence="5 6">
    <name type="scientific">Paramecium octaurelia</name>
    <dbReference type="NCBI Taxonomy" id="43137"/>
    <lineage>
        <taxon>Eukaryota</taxon>
        <taxon>Sar</taxon>
        <taxon>Alveolata</taxon>
        <taxon>Ciliophora</taxon>
        <taxon>Intramacronucleata</taxon>
        <taxon>Oligohymenophorea</taxon>
        <taxon>Peniculida</taxon>
        <taxon>Parameciidae</taxon>
        <taxon>Paramecium</taxon>
    </lineage>
</organism>
<sequence>MEEASKVIPKNLTTYFNTVVGALNIFQTMANKFYPEYMEVQNAKNFQIDDPTAYSSIYQGDPQLENNKRKSRILKTEHYKLMDKFLEKYNFDKQFNSQLIGQHFFNEAMGCCQIELQAIINDTSGIFYEQSGILDKTKWLNQAIDEISLILLEYFKGQFQKEQILDEYIVSFAEIQNKVYQKVNKRAKATQKETYIKLIQKISQYFKELHDVDLQLQTICSQIRSQNISILDAKKLIESQYQIQMACFQEHIQQNYGYNLTNAIIYKYCQKLRRNYVSTVQDSFAPYLNFNQEERQKEYQSLIELNFLKYFHNSQFIQGITEQNLNSNLQYIIYSIDWIQSSDEADEALKLLDTLSNFNLNVSQSQSQIFCNQQFSVNVLANFKNHNKQRCEKALQWWDNEVDEDTNIQVICQIYIILAGIRIRDNKLIFGDYEPAKRNAFSLILRQLNNGKYQYFNNILMKLCEKVTDKIQFQILNEIEHRLENNRSDQLDAVMQLPFSIDLYGTQINVSLFGQGQNQTQINFEFYKKYEYLKLIVSGKKGDNAKTQKEIQYSVIQSHFEEIKTKIMDSQNKKKNKSDESQAFMTPPSQMYFQLLSKKENNSNVITLCISGFLSGDEDKSSQWVDLLHSCSGTVIGLHWNCSETKEILSSVTSHLAQNILPQLITKINAVGVALGAVSLLTQNPYERASKEAERVGKYLAYLIAEYKLFGNRQINIICHSLGSVIVLECIKELDKLYEKKKQQFINEIMIMGGVADVFKLQKRRWNAVAGRIYNTYSKKDQILKYVLTVAKIFDSPCGLKPIYLGYKQVVNCDFTQIVNGHSDYWNKMIKLLMHSDFNNDFKFMTSSIKEIF</sequence>
<dbReference type="PANTHER" id="PTHR17920:SF3">
    <property type="entry name" value="TRANSMEMBRANE AND COILED-COIL DOMAIN-CONTAINING PROTEIN 4"/>
    <property type="match status" value="1"/>
</dbReference>
<evidence type="ECO:0008006" key="7">
    <source>
        <dbReference type="Google" id="ProtNLM"/>
    </source>
</evidence>
<evidence type="ECO:0000256" key="1">
    <source>
        <dbReference type="ARBA" id="ARBA00004141"/>
    </source>
</evidence>
<gene>
    <name evidence="5" type="ORF">POCTA_138.1.T0080114</name>
</gene>
<protein>
    <recommendedName>
        <fullName evidence="7">DUF726 domain protein</fullName>
    </recommendedName>
</protein>
<keyword evidence="2" id="KW-0812">Transmembrane</keyword>
<dbReference type="EMBL" id="CAJJDP010000007">
    <property type="protein sequence ID" value="CAD8136951.1"/>
    <property type="molecule type" value="Genomic_DNA"/>
</dbReference>
<name>A0A8S1S6V8_PAROT</name>
<proteinExistence type="predicted"/>
<comment type="caution">
    <text evidence="5">The sequence shown here is derived from an EMBL/GenBank/DDBJ whole genome shotgun (WGS) entry which is preliminary data.</text>
</comment>
<dbReference type="OrthoDB" id="313487at2759"/>
<evidence type="ECO:0000256" key="3">
    <source>
        <dbReference type="ARBA" id="ARBA00022989"/>
    </source>
</evidence>
<dbReference type="Proteomes" id="UP000683925">
    <property type="component" value="Unassembled WGS sequence"/>
</dbReference>
<dbReference type="InterPro" id="IPR007941">
    <property type="entry name" value="DUF726"/>
</dbReference>
<evidence type="ECO:0000313" key="6">
    <source>
        <dbReference type="Proteomes" id="UP000683925"/>
    </source>
</evidence>
<keyword evidence="6" id="KW-1185">Reference proteome</keyword>
<comment type="subcellular location">
    <subcellularLocation>
        <location evidence="1">Membrane</location>
        <topology evidence="1">Multi-pass membrane protein</topology>
    </subcellularLocation>
</comment>
<dbReference type="PANTHER" id="PTHR17920">
    <property type="entry name" value="TRANSMEMBRANE AND COILED-COIL DOMAIN-CONTAINING PROTEIN 4 TMCO4"/>
    <property type="match status" value="1"/>
</dbReference>
<dbReference type="OMA" id="HWNCSET"/>